<proteinExistence type="predicted"/>
<dbReference type="GO" id="GO:0016740">
    <property type="term" value="F:transferase activity"/>
    <property type="evidence" value="ECO:0007669"/>
    <property type="project" value="UniProtKB-KW"/>
</dbReference>
<dbReference type="Gene3D" id="3.40.50.2000">
    <property type="entry name" value="Glycogen Phosphorylase B"/>
    <property type="match status" value="1"/>
</dbReference>
<protein>
    <submittedName>
        <fullName evidence="1">Glycosyl transferase family 1</fullName>
    </submittedName>
</protein>
<comment type="caution">
    <text evidence="1">The sequence shown here is derived from an EMBL/GenBank/DDBJ whole genome shotgun (WGS) entry which is preliminary data.</text>
</comment>
<dbReference type="Proteomes" id="UP001620408">
    <property type="component" value="Unassembled WGS sequence"/>
</dbReference>
<keyword evidence="1" id="KW-0808">Transferase</keyword>
<dbReference type="SUPFAM" id="SSF53756">
    <property type="entry name" value="UDP-Glycosyltransferase/glycogen phosphorylase"/>
    <property type="match status" value="1"/>
</dbReference>
<name>A0ABW8JZT6_9GAMM</name>
<accession>A0ABW8JZT6</accession>
<keyword evidence="2" id="KW-1185">Reference proteome</keyword>
<reference evidence="1 2" key="1">
    <citation type="submission" date="2020-10" db="EMBL/GenBank/DDBJ databases">
        <title>Phylogeny of dyella-like bacteria.</title>
        <authorList>
            <person name="Fu J."/>
        </authorList>
    </citation>
    <scope>NUCLEOTIDE SEQUENCE [LARGE SCALE GENOMIC DNA]</scope>
    <source>
        <strain evidence="1 2">BB4</strain>
    </source>
</reference>
<gene>
    <name evidence="1" type="ORF">ISS97_02735</name>
</gene>
<dbReference type="RefSeq" id="WP_379984824.1">
    <property type="nucleotide sequence ID" value="NZ_JADIKD010000006.1"/>
</dbReference>
<organism evidence="1 2">
    <name type="scientific">Dyella koreensis</name>
    <dbReference type="NCBI Taxonomy" id="311235"/>
    <lineage>
        <taxon>Bacteria</taxon>
        <taxon>Pseudomonadati</taxon>
        <taxon>Pseudomonadota</taxon>
        <taxon>Gammaproteobacteria</taxon>
        <taxon>Lysobacterales</taxon>
        <taxon>Rhodanobacteraceae</taxon>
        <taxon>Dyella</taxon>
    </lineage>
</organism>
<dbReference type="EMBL" id="JADIKD010000006">
    <property type="protein sequence ID" value="MFK2916168.1"/>
    <property type="molecule type" value="Genomic_DNA"/>
</dbReference>
<evidence type="ECO:0000313" key="2">
    <source>
        <dbReference type="Proteomes" id="UP001620408"/>
    </source>
</evidence>
<evidence type="ECO:0000313" key="1">
    <source>
        <dbReference type="EMBL" id="MFK2916168.1"/>
    </source>
</evidence>
<sequence length="347" mass="39209">MATPDRRKRRKVNLVARDNGFGLSRDITLLRNALEANNCEVHVTALGEQDERRRWKLGKTWPALRNRLALAVSRPFRQPAFDISIMFEHLWPEHFHLARTNVALPNPEWFDKRDLRHLDRIDHVWVKTRHAKQIYDGLGCTTSLVGFDSDDAWQDGLPKQRTFFHLAGGSQIKGTDRLIALWGRHPEWPLLVVLQHPSRAKSAPSAANIQLRAEHLSQSRDADALELRRLQNTHRFHICTSEIDAWGHYAIEALSTGAVVFATNAPPMNELIDASRGLLVDAHVAGDMGLTKTWHFDEEAMERAVASALSMDDAACADLGRRARDWFLQNKAGFAGRIGKALSEIGH</sequence>